<feature type="disulfide bond" evidence="2">
    <location>
        <begin position="67"/>
        <end position="92"/>
    </location>
</feature>
<dbReference type="EMBL" id="JAMTCK010000012">
    <property type="protein sequence ID" value="MCP2168057.1"/>
    <property type="molecule type" value="Genomic_DNA"/>
</dbReference>
<dbReference type="CDD" id="cd01823">
    <property type="entry name" value="SEST_like"/>
    <property type="match status" value="1"/>
</dbReference>
<gene>
    <name evidence="5" type="ORF">LX83_004931</name>
</gene>
<dbReference type="InterPro" id="IPR013830">
    <property type="entry name" value="SGNH_hydro"/>
</dbReference>
<sequence length="308" mass="31643">MSGRSVRRPLTLLSLLSAALVAVLTGTPGTAAAAPTTTTTALDYVALGDSFASGPLIPVQRTDPLGCLRSTKNYPSLVADRLDVASFTDVSCGGAQTPHLTEPQSVLFGSNPPQFDALTAGTDLVTLTIGGNDIGFGDIISTCGTASLTNPFGAPCTERYTADGVDQLRARIGQTAAKVSTALATIHQRAPHATVVLVGYLRILPPTGGCWPVLPVSAGDVPYLDGVQQALNRMLAEQAAANGALFVDPYQASLGHDVCQLPGVKWVEALLPTSLAAPVHPNLAGMHVVAELVTDALGGTPDRTALSE</sequence>
<dbReference type="PANTHER" id="PTHR37981:SF1">
    <property type="entry name" value="SGNH HYDROLASE-TYPE ESTERASE DOMAIN-CONTAINING PROTEIN"/>
    <property type="match status" value="1"/>
</dbReference>
<dbReference type="Pfam" id="PF13472">
    <property type="entry name" value="Lipase_GDSL_2"/>
    <property type="match status" value="1"/>
</dbReference>
<dbReference type="AlphaFoldDB" id="A0AAE3GIJ4"/>
<dbReference type="GO" id="GO:0019433">
    <property type="term" value="P:triglyceride catabolic process"/>
    <property type="evidence" value="ECO:0007669"/>
    <property type="project" value="TreeGrafter"/>
</dbReference>
<comment type="caution">
    <text evidence="5">The sequence shown here is derived from an EMBL/GenBank/DDBJ whole genome shotgun (WGS) entry which is preliminary data.</text>
</comment>
<dbReference type="Proteomes" id="UP001206128">
    <property type="component" value="Unassembled WGS sequence"/>
</dbReference>
<dbReference type="GO" id="GO:0004806">
    <property type="term" value="F:triacylglycerol lipase activity"/>
    <property type="evidence" value="ECO:0007669"/>
    <property type="project" value="TreeGrafter"/>
</dbReference>
<feature type="signal peptide" evidence="3">
    <location>
        <begin position="1"/>
        <end position="33"/>
    </location>
</feature>
<feature type="disulfide bond" evidence="2">
    <location>
        <begin position="143"/>
        <end position="156"/>
    </location>
</feature>
<organism evidence="5 6">
    <name type="scientific">Goodfellowiella coeruleoviolacea</name>
    <dbReference type="NCBI Taxonomy" id="334858"/>
    <lineage>
        <taxon>Bacteria</taxon>
        <taxon>Bacillati</taxon>
        <taxon>Actinomycetota</taxon>
        <taxon>Actinomycetes</taxon>
        <taxon>Pseudonocardiales</taxon>
        <taxon>Pseudonocardiaceae</taxon>
        <taxon>Goodfellowiella</taxon>
    </lineage>
</organism>
<evidence type="ECO:0000259" key="4">
    <source>
        <dbReference type="Pfam" id="PF13472"/>
    </source>
</evidence>
<evidence type="ECO:0000256" key="1">
    <source>
        <dbReference type="PIRSR" id="PIRSR637460-1"/>
    </source>
</evidence>
<keyword evidence="2" id="KW-1015">Disulfide bond</keyword>
<accession>A0AAE3GIJ4</accession>
<keyword evidence="6" id="KW-1185">Reference proteome</keyword>
<dbReference type="PANTHER" id="PTHR37981">
    <property type="entry name" value="LIPASE 2"/>
    <property type="match status" value="1"/>
</dbReference>
<feature type="chain" id="PRO_5042093225" evidence="3">
    <location>
        <begin position="34"/>
        <end position="308"/>
    </location>
</feature>
<evidence type="ECO:0000313" key="6">
    <source>
        <dbReference type="Proteomes" id="UP001206128"/>
    </source>
</evidence>
<feature type="domain" description="SGNH hydrolase-type esterase" evidence="4">
    <location>
        <begin position="46"/>
        <end position="287"/>
    </location>
</feature>
<feature type="active site" description="Nucleophile" evidence="1">
    <location>
        <position position="50"/>
    </location>
</feature>
<feature type="disulfide bond" evidence="2">
    <location>
        <begin position="210"/>
        <end position="259"/>
    </location>
</feature>
<name>A0AAE3GIJ4_9PSEU</name>
<protein>
    <submittedName>
        <fullName evidence="5">GDSL-like Lipase/Acylhydrolase family protein</fullName>
    </submittedName>
</protein>
<evidence type="ECO:0000313" key="5">
    <source>
        <dbReference type="EMBL" id="MCP2168057.1"/>
    </source>
</evidence>
<proteinExistence type="predicted"/>
<evidence type="ECO:0000256" key="2">
    <source>
        <dbReference type="PIRSR" id="PIRSR637460-2"/>
    </source>
</evidence>
<dbReference type="Gene3D" id="3.40.50.1110">
    <property type="entry name" value="SGNH hydrolase"/>
    <property type="match status" value="1"/>
</dbReference>
<feature type="active site" evidence="1">
    <location>
        <position position="280"/>
    </location>
</feature>
<dbReference type="RefSeq" id="WP_253775534.1">
    <property type="nucleotide sequence ID" value="NZ_JAMTCK010000012.1"/>
</dbReference>
<dbReference type="SUPFAM" id="SSF52266">
    <property type="entry name" value="SGNH hydrolase"/>
    <property type="match status" value="1"/>
</dbReference>
<evidence type="ECO:0000256" key="3">
    <source>
        <dbReference type="SAM" id="SignalP"/>
    </source>
</evidence>
<keyword evidence="3" id="KW-0732">Signal</keyword>
<reference evidence="5" key="1">
    <citation type="submission" date="2022-06" db="EMBL/GenBank/DDBJ databases">
        <title>Genomic Encyclopedia of Archaeal and Bacterial Type Strains, Phase II (KMG-II): from individual species to whole genera.</title>
        <authorList>
            <person name="Goeker M."/>
        </authorList>
    </citation>
    <scope>NUCLEOTIDE SEQUENCE</scope>
    <source>
        <strain evidence="5">DSM 43935</strain>
    </source>
</reference>
<dbReference type="InterPro" id="IPR036514">
    <property type="entry name" value="SGNH_hydro_sf"/>
</dbReference>
<dbReference type="InterPro" id="IPR037460">
    <property type="entry name" value="SEST-like"/>
</dbReference>